<evidence type="ECO:0000313" key="3">
    <source>
        <dbReference type="EMBL" id="KFN08872.1"/>
    </source>
</evidence>
<organism evidence="3 4">
    <name type="scientific">Paenibacillus macerans</name>
    <name type="common">Bacillus macerans</name>
    <dbReference type="NCBI Taxonomy" id="44252"/>
    <lineage>
        <taxon>Bacteria</taxon>
        <taxon>Bacillati</taxon>
        <taxon>Bacillota</taxon>
        <taxon>Bacilli</taxon>
        <taxon>Bacillales</taxon>
        <taxon>Paenibacillaceae</taxon>
        <taxon>Paenibacillus</taxon>
    </lineage>
</organism>
<sequence length="113" mass="12086">MMKSYYKKALILGALGVMLTAGAVVNPGQAEASTDPYLGEIQLFPYSFTPEGWMKAEGQELSISQNPTLYSLLGTKFGGNGQTTFALPDLRGASPMPGVSYYISINGAFPPRE</sequence>
<feature type="signal peptide" evidence="1">
    <location>
        <begin position="1"/>
        <end position="23"/>
    </location>
</feature>
<proteinExistence type="predicted"/>
<evidence type="ECO:0000256" key="1">
    <source>
        <dbReference type="SAM" id="SignalP"/>
    </source>
</evidence>
<feature type="domain" description="Phage tail collar" evidence="2">
    <location>
        <begin position="39"/>
        <end position="95"/>
    </location>
</feature>
<gene>
    <name evidence="3" type="ORF">DJ90_5114</name>
</gene>
<dbReference type="EMBL" id="JMQA01000025">
    <property type="protein sequence ID" value="KFN08872.1"/>
    <property type="molecule type" value="Genomic_DNA"/>
</dbReference>
<keyword evidence="1" id="KW-0732">Signal</keyword>
<name>A0A090ZDZ3_PAEMA</name>
<dbReference type="HOGENOM" id="CLU_170308_0_0_9"/>
<accession>A0A090ZDZ3</accession>
<evidence type="ECO:0000259" key="2">
    <source>
        <dbReference type="Pfam" id="PF07484"/>
    </source>
</evidence>
<dbReference type="STRING" id="44252.DJ90_5114"/>
<keyword evidence="4" id="KW-1185">Reference proteome</keyword>
<dbReference type="PATRIC" id="fig|44252.3.peg.2726"/>
<evidence type="ECO:0000313" key="4">
    <source>
        <dbReference type="Proteomes" id="UP000029278"/>
    </source>
</evidence>
<dbReference type="GeneID" id="77007134"/>
<dbReference type="RefSeq" id="WP_036622883.1">
    <property type="nucleotide sequence ID" value="NZ_BGML01000003.1"/>
</dbReference>
<dbReference type="InterPro" id="IPR011083">
    <property type="entry name" value="Phage_tail_collar_dom"/>
</dbReference>
<dbReference type="Pfam" id="PF07484">
    <property type="entry name" value="Collar"/>
    <property type="match status" value="1"/>
</dbReference>
<comment type="caution">
    <text evidence="3">The sequence shown here is derived from an EMBL/GenBank/DDBJ whole genome shotgun (WGS) entry which is preliminary data.</text>
</comment>
<feature type="chain" id="PRO_5039354430" evidence="1">
    <location>
        <begin position="24"/>
        <end position="113"/>
    </location>
</feature>
<dbReference type="AlphaFoldDB" id="A0A090ZDZ3"/>
<protein>
    <submittedName>
        <fullName evidence="3">Phage Tail Collar domain protein</fullName>
    </submittedName>
</protein>
<dbReference type="OrthoDB" id="9810174at2"/>
<dbReference type="SUPFAM" id="SSF88874">
    <property type="entry name" value="Receptor-binding domain of short tail fibre protein gp12"/>
    <property type="match status" value="1"/>
</dbReference>
<dbReference type="Gene3D" id="3.90.1340.10">
    <property type="entry name" value="Phage tail collar domain"/>
    <property type="match status" value="1"/>
</dbReference>
<dbReference type="Proteomes" id="UP000029278">
    <property type="component" value="Unassembled WGS sequence"/>
</dbReference>
<reference evidence="3 4" key="1">
    <citation type="submission" date="2014-04" db="EMBL/GenBank/DDBJ databases">
        <authorList>
            <person name="Bishop-Lilly K.A."/>
            <person name="Broomall S.M."/>
            <person name="Chain P.S."/>
            <person name="Chertkov O."/>
            <person name="Coyne S.R."/>
            <person name="Daligault H.E."/>
            <person name="Davenport K.W."/>
            <person name="Erkkila T."/>
            <person name="Frey K.G."/>
            <person name="Gibbons H.S."/>
            <person name="Gu W."/>
            <person name="Jaissle J."/>
            <person name="Johnson S.L."/>
            <person name="Koroleva G.I."/>
            <person name="Ladner J.T."/>
            <person name="Lo C.-C."/>
            <person name="Minogue T.D."/>
            <person name="Munk C."/>
            <person name="Palacios G.F."/>
            <person name="Redden C.L."/>
            <person name="Rosenzweig C.N."/>
            <person name="Scholz M.B."/>
            <person name="Teshima H."/>
            <person name="Xu Y."/>
        </authorList>
    </citation>
    <scope>NUCLEOTIDE SEQUENCE [LARGE SCALE GENOMIC DNA]</scope>
    <source>
        <strain evidence="3 4">8244</strain>
    </source>
</reference>
<dbReference type="InterPro" id="IPR037053">
    <property type="entry name" value="Phage_tail_collar_dom_sf"/>
</dbReference>